<dbReference type="EMBL" id="CP063120">
    <property type="protein sequence ID" value="QOR16622.1"/>
    <property type="molecule type" value="Genomic_DNA"/>
</dbReference>
<evidence type="ECO:0000313" key="1">
    <source>
        <dbReference type="EMBL" id="QOR16622.1"/>
    </source>
</evidence>
<proteinExistence type="predicted"/>
<organism evidence="1 2">
    <name type="scientific">Haemophilus parainfluenzae</name>
    <dbReference type="NCBI Taxonomy" id="729"/>
    <lineage>
        <taxon>Bacteria</taxon>
        <taxon>Pseudomonadati</taxon>
        <taxon>Pseudomonadota</taxon>
        <taxon>Gammaproteobacteria</taxon>
        <taxon>Pasteurellales</taxon>
        <taxon>Pasteurellaceae</taxon>
        <taxon>Haemophilus</taxon>
    </lineage>
</organism>
<dbReference type="RefSeq" id="WP_197543116.1">
    <property type="nucleotide sequence ID" value="NZ_CP063120.1"/>
</dbReference>
<protein>
    <submittedName>
        <fullName evidence="1">Uncharacterized protein</fullName>
    </submittedName>
</protein>
<accession>A0A7M1NUK3</accession>
<dbReference type="AlphaFoldDB" id="A0A7M1NUK3"/>
<sequence length="90" mass="10510">MTNNDLLNLYNLEKSSYDSYGTWRTSLLLGWVFNLIINISSNFYDSKHGMVIFVISNFVLFVVFVILTVQREQANKRVSQIMKMLLNKNP</sequence>
<gene>
    <name evidence="1" type="ORF">INP94_06955</name>
</gene>
<name>A0A7M1NUK3_HAEPA</name>
<reference evidence="1 2" key="1">
    <citation type="submission" date="2020-10" db="EMBL/GenBank/DDBJ databases">
        <title>Genomic diversity and antimicrobial resistance of Haemophilus colonising the airways of young children with cystic fibrosis.</title>
        <authorList>
            <person name="Watts S.C."/>
            <person name="Judd L.M."/>
            <person name="Carzino R."/>
            <person name="Ranganathan S."/>
            <person name="Holt K.E."/>
        </authorList>
    </citation>
    <scope>NUCLEOTIDE SEQUENCE [LARGE SCALE GENOMIC DNA]</scope>
    <source>
        <strain evidence="1 2">M1C137_2</strain>
    </source>
</reference>
<dbReference type="Proteomes" id="UP000595009">
    <property type="component" value="Chromosome"/>
</dbReference>
<evidence type="ECO:0000313" key="2">
    <source>
        <dbReference type="Proteomes" id="UP000595009"/>
    </source>
</evidence>